<proteinExistence type="predicted"/>
<protein>
    <submittedName>
        <fullName evidence="1">Uncharacterized protein</fullName>
    </submittedName>
</protein>
<organism evidence="1">
    <name type="scientific">Arundo donax</name>
    <name type="common">Giant reed</name>
    <name type="synonym">Donax arundinaceus</name>
    <dbReference type="NCBI Taxonomy" id="35708"/>
    <lineage>
        <taxon>Eukaryota</taxon>
        <taxon>Viridiplantae</taxon>
        <taxon>Streptophyta</taxon>
        <taxon>Embryophyta</taxon>
        <taxon>Tracheophyta</taxon>
        <taxon>Spermatophyta</taxon>
        <taxon>Magnoliopsida</taxon>
        <taxon>Liliopsida</taxon>
        <taxon>Poales</taxon>
        <taxon>Poaceae</taxon>
        <taxon>PACMAD clade</taxon>
        <taxon>Arundinoideae</taxon>
        <taxon>Arundineae</taxon>
        <taxon>Arundo</taxon>
    </lineage>
</organism>
<dbReference type="EMBL" id="GBRH01263952">
    <property type="protein sequence ID" value="JAD33943.1"/>
    <property type="molecule type" value="Transcribed_RNA"/>
</dbReference>
<reference evidence="1" key="2">
    <citation type="journal article" date="2015" name="Data Brief">
        <title>Shoot transcriptome of the giant reed, Arundo donax.</title>
        <authorList>
            <person name="Barrero R.A."/>
            <person name="Guerrero F.D."/>
            <person name="Moolhuijzen P."/>
            <person name="Goolsby J.A."/>
            <person name="Tidwell J."/>
            <person name="Bellgard S.E."/>
            <person name="Bellgard M.I."/>
        </authorList>
    </citation>
    <scope>NUCLEOTIDE SEQUENCE</scope>
    <source>
        <tissue evidence="1">Shoot tissue taken approximately 20 cm above the soil surface</tissue>
    </source>
</reference>
<name>A0A0A8Z8C1_ARUDO</name>
<reference evidence="1" key="1">
    <citation type="submission" date="2014-09" db="EMBL/GenBank/DDBJ databases">
        <authorList>
            <person name="Magalhaes I.L.F."/>
            <person name="Oliveira U."/>
            <person name="Santos F.R."/>
            <person name="Vidigal T.H.D.A."/>
            <person name="Brescovit A.D."/>
            <person name="Santos A.J."/>
        </authorList>
    </citation>
    <scope>NUCLEOTIDE SEQUENCE</scope>
    <source>
        <tissue evidence="1">Shoot tissue taken approximately 20 cm above the soil surface</tissue>
    </source>
</reference>
<evidence type="ECO:0000313" key="1">
    <source>
        <dbReference type="EMBL" id="JAD33943.1"/>
    </source>
</evidence>
<dbReference type="AlphaFoldDB" id="A0A0A8Z8C1"/>
<accession>A0A0A8Z8C1</accession>
<sequence length="26" mass="2752">MPTIIAVLRIAACTLYSFANTNGTIP</sequence>